<sequence length="325" mass="35660">MDRTLQVAFAWAASPCRARPILETASCFQIRCAGRARSRTRLRGMTDSHDASSSKPTLMAVFAHPDDEAFSVGGTLTHYARKGVRVQLVCANRGEAGKITVPGMTVDDLGQQREHELREACKALEIPEPVFLDFHDSGRFERTRYDDPLAMMNVTPLEIEVKLRAVIAEYQPQVLVTFDPHGGYGHIDHLQINRAATAAFFSTGVLPYGGPQRLYFTALNVEAAKGLSRMGQDLDPEVYGVSESTIAVSMDVSPYRENKKAALAAHGTQMGPNSRLGQMSQEERDEMETRMLGSENFSIGGTRTPIRNWPLKGLFDGVAGGEGLD</sequence>
<dbReference type="GO" id="GO:0016811">
    <property type="term" value="F:hydrolase activity, acting on carbon-nitrogen (but not peptide) bonds, in linear amides"/>
    <property type="evidence" value="ECO:0007669"/>
    <property type="project" value="TreeGrafter"/>
</dbReference>
<evidence type="ECO:0000313" key="2">
    <source>
        <dbReference type="Proteomes" id="UP000186607"/>
    </source>
</evidence>
<comment type="caution">
    <text evidence="1">The sequence shown here is derived from an EMBL/GenBank/DDBJ whole genome shotgun (WGS) entry which is preliminary data.</text>
</comment>
<protein>
    <submittedName>
        <fullName evidence="1">N-acetyl-1-D-myo-inosityl-2-amino-2-deoxy-alpha-D-glucopyranoside deacetylase MshB</fullName>
    </submittedName>
</protein>
<proteinExistence type="predicted"/>
<dbReference type="PANTHER" id="PTHR12993:SF11">
    <property type="entry name" value="N-ACETYLGLUCOSAMINYL-PHOSPHATIDYLINOSITOL DE-N-ACETYLASE"/>
    <property type="match status" value="1"/>
</dbReference>
<dbReference type="InterPro" id="IPR024078">
    <property type="entry name" value="LmbE-like_dom_sf"/>
</dbReference>
<organism evidence="1 2">
    <name type="scientific">Deinococcus marmoris</name>
    <dbReference type="NCBI Taxonomy" id="249408"/>
    <lineage>
        <taxon>Bacteria</taxon>
        <taxon>Thermotogati</taxon>
        <taxon>Deinococcota</taxon>
        <taxon>Deinococci</taxon>
        <taxon>Deinococcales</taxon>
        <taxon>Deinococcaceae</taxon>
        <taxon>Deinococcus</taxon>
    </lineage>
</organism>
<name>A0A1U7NUH4_9DEIO</name>
<dbReference type="eggNOG" id="COG2120">
    <property type="taxonomic scope" value="Bacteria"/>
</dbReference>
<dbReference type="Pfam" id="PF02585">
    <property type="entry name" value="PIG-L"/>
    <property type="match status" value="1"/>
</dbReference>
<dbReference type="Proteomes" id="UP000186607">
    <property type="component" value="Unassembled WGS sequence"/>
</dbReference>
<dbReference type="SUPFAM" id="SSF102588">
    <property type="entry name" value="LmbE-like"/>
    <property type="match status" value="1"/>
</dbReference>
<dbReference type="EMBL" id="MSTI01000137">
    <property type="protein sequence ID" value="OLV16574.1"/>
    <property type="molecule type" value="Genomic_DNA"/>
</dbReference>
<keyword evidence="2" id="KW-1185">Reference proteome</keyword>
<dbReference type="AlphaFoldDB" id="A0A1U7NUH4"/>
<reference evidence="1 2" key="1">
    <citation type="submission" date="2017-01" db="EMBL/GenBank/DDBJ databases">
        <title>Genome Analysis of Deinococcus marmoris KOPRI26562.</title>
        <authorList>
            <person name="Kim J.H."/>
            <person name="Oh H.-M."/>
        </authorList>
    </citation>
    <scope>NUCLEOTIDE SEQUENCE [LARGE SCALE GENOMIC DNA]</scope>
    <source>
        <strain evidence="1 2">KOPRI26562</strain>
    </source>
</reference>
<gene>
    <name evidence="1" type="ORF">BOO71_0011476</name>
</gene>
<dbReference type="InterPro" id="IPR003737">
    <property type="entry name" value="GlcNAc_PI_deacetylase-related"/>
</dbReference>
<evidence type="ECO:0000313" key="1">
    <source>
        <dbReference type="EMBL" id="OLV16574.1"/>
    </source>
</evidence>
<dbReference type="PANTHER" id="PTHR12993">
    <property type="entry name" value="N-ACETYLGLUCOSAMINYL-PHOSPHATIDYLINOSITOL DE-N-ACETYLASE-RELATED"/>
    <property type="match status" value="1"/>
</dbReference>
<dbReference type="STRING" id="249408.BOO71_0011476"/>
<dbReference type="Gene3D" id="3.40.50.10320">
    <property type="entry name" value="LmbE-like"/>
    <property type="match status" value="1"/>
</dbReference>
<accession>A0A1U7NUH4</accession>